<dbReference type="AlphaFoldDB" id="A0A1G5ECP0"/>
<reference evidence="3" key="1">
    <citation type="submission" date="2016-10" db="EMBL/GenBank/DDBJ databases">
        <authorList>
            <person name="Varghese N."/>
            <person name="Submissions S."/>
        </authorList>
    </citation>
    <scope>NUCLEOTIDE SEQUENCE [LARGE SCALE GENOMIC DNA]</scope>
    <source>
        <strain evidence="3">XBD2006</strain>
    </source>
</reference>
<keyword evidence="1" id="KW-0175">Coiled coil</keyword>
<sequence length="120" mass="13849">MSNHDRMEYLRDKIDEYRGYISELEEVCAFVRDMQSEIRNDHEEPIRSFDITSAGSWEGNLEKEAEDYRNEILCGIAAGQSLASDFISDVRNIIETLHEKIEDYESELSSLEAAQDDSGY</sequence>
<evidence type="ECO:0000313" key="3">
    <source>
        <dbReference type="Proteomes" id="UP000183047"/>
    </source>
</evidence>
<organism evidence="2 3">
    <name type="scientific">Butyrivibrio hungatei</name>
    <dbReference type="NCBI Taxonomy" id="185008"/>
    <lineage>
        <taxon>Bacteria</taxon>
        <taxon>Bacillati</taxon>
        <taxon>Bacillota</taxon>
        <taxon>Clostridia</taxon>
        <taxon>Lachnospirales</taxon>
        <taxon>Lachnospiraceae</taxon>
        <taxon>Butyrivibrio</taxon>
    </lineage>
</organism>
<accession>A0A1G5ECP0</accession>
<dbReference type="OrthoDB" id="9941252at2"/>
<keyword evidence="3" id="KW-1185">Reference proteome</keyword>
<dbReference type="RefSeq" id="WP_074462483.1">
    <property type="nucleotide sequence ID" value="NZ_FMUR01000010.1"/>
</dbReference>
<proteinExistence type="predicted"/>
<dbReference type="Proteomes" id="UP000183047">
    <property type="component" value="Unassembled WGS sequence"/>
</dbReference>
<protein>
    <recommendedName>
        <fullName evidence="4">DUF5082 domain-containing protein</fullName>
    </recommendedName>
</protein>
<evidence type="ECO:0000313" key="2">
    <source>
        <dbReference type="EMBL" id="SCY24460.1"/>
    </source>
</evidence>
<dbReference type="EMBL" id="FMUR01000010">
    <property type="protein sequence ID" value="SCY24460.1"/>
    <property type="molecule type" value="Genomic_DNA"/>
</dbReference>
<gene>
    <name evidence="2" type="ORF">SAMN02910451_01906</name>
</gene>
<evidence type="ECO:0000256" key="1">
    <source>
        <dbReference type="SAM" id="Coils"/>
    </source>
</evidence>
<evidence type="ECO:0008006" key="4">
    <source>
        <dbReference type="Google" id="ProtNLM"/>
    </source>
</evidence>
<feature type="coiled-coil region" evidence="1">
    <location>
        <begin position="87"/>
        <end position="114"/>
    </location>
</feature>
<name>A0A1G5ECP0_9FIRM</name>